<dbReference type="InterPro" id="IPR008189">
    <property type="entry name" value="rRNA_ssu_MeTfrase_I"/>
</dbReference>
<dbReference type="FunFam" id="3.30.950.10:FF:000002">
    <property type="entry name" value="Ribosomal RNA small subunit methyltransferase I"/>
    <property type="match status" value="1"/>
</dbReference>
<comment type="subcellular location">
    <subcellularLocation>
        <location evidence="6">Cytoplasm</location>
    </subcellularLocation>
</comment>
<dbReference type="EC" id="2.1.1.198" evidence="6"/>
<dbReference type="InterPro" id="IPR014776">
    <property type="entry name" value="4pyrrole_Mease_sub2"/>
</dbReference>
<comment type="function">
    <text evidence="6">Catalyzes the 2'-O-methylation of the ribose of cytidine 1402 (C1402) in 16S rRNA.</text>
</comment>
<reference evidence="9 10" key="1">
    <citation type="submission" date="2017-08" db="EMBL/GenBank/DDBJ databases">
        <title>Reclassification of Bisgaard taxon 37 and 44.</title>
        <authorList>
            <person name="Christensen H."/>
        </authorList>
    </citation>
    <scope>NUCLEOTIDE SEQUENCE [LARGE SCALE GENOMIC DNA]</scope>
    <source>
        <strain evidence="9 10">EEAB3T1</strain>
    </source>
</reference>
<evidence type="ECO:0000256" key="3">
    <source>
        <dbReference type="ARBA" id="ARBA00022603"/>
    </source>
</evidence>
<sequence length="278" mass="30862">MESGILYIVATPIGNLQDLSPRAIEVLKSVDTILCEDTRHSSSLFSNFGIKKNLLAYHDHNERNIAQSIVKQLLEGNNLALVSDAGTPLISDPGYVLTRLCHEHGIKVVPIPGCCAFISALSASGLASDSFTFFGFLPAKAKQRKDKFAEIKNNQETSIFYESTHRIKDSIDDLIAELGEERRVCLARELTKQFETIVTASAIEIKEYLLASNDHTRGEFVLIIEGNHVQASSSLTKEIEVLIKELATELPPKKVAKIIANSFNLDKNEIYNYLIENK</sequence>
<dbReference type="PIRSF" id="PIRSF005917">
    <property type="entry name" value="MTase_YraL"/>
    <property type="match status" value="1"/>
</dbReference>
<evidence type="ECO:0000256" key="6">
    <source>
        <dbReference type="HAMAP-Rule" id="MF_01877"/>
    </source>
</evidence>
<dbReference type="InterPro" id="IPR000878">
    <property type="entry name" value="4pyrrol_Mease"/>
</dbReference>
<dbReference type="FunFam" id="3.40.1010.10:FF:000007">
    <property type="entry name" value="Ribosomal RNA small subunit methyltransferase I"/>
    <property type="match status" value="1"/>
</dbReference>
<feature type="domain" description="RsmI HTH" evidence="8">
    <location>
        <begin position="237"/>
        <end position="278"/>
    </location>
</feature>
<comment type="caution">
    <text evidence="9">The sequence shown here is derived from an EMBL/GenBank/DDBJ whole genome shotgun (WGS) entry which is preliminary data.</text>
</comment>
<proteinExistence type="inferred from homology"/>
<dbReference type="EMBL" id="NRJF01000096">
    <property type="protein sequence ID" value="RIY35255.1"/>
    <property type="molecule type" value="Genomic_DNA"/>
</dbReference>
<dbReference type="Gene3D" id="3.40.1010.10">
    <property type="entry name" value="Cobalt-precorrin-4 Transmethylase, Domain 1"/>
    <property type="match status" value="1"/>
</dbReference>
<evidence type="ECO:0000256" key="2">
    <source>
        <dbReference type="ARBA" id="ARBA00022552"/>
    </source>
</evidence>
<dbReference type="InterPro" id="IPR014777">
    <property type="entry name" value="4pyrrole_Mease_sub1"/>
</dbReference>
<dbReference type="Pfam" id="PF23016">
    <property type="entry name" value="RsmI_C"/>
    <property type="match status" value="1"/>
</dbReference>
<protein>
    <recommendedName>
        <fullName evidence="6">Ribosomal RNA small subunit methyltransferase I</fullName>
        <ecNumber evidence="6">2.1.1.198</ecNumber>
    </recommendedName>
    <alternativeName>
        <fullName evidence="6">16S rRNA 2'-O-ribose C1402 methyltransferase</fullName>
    </alternativeName>
    <alternativeName>
        <fullName evidence="6">rRNA (cytidine-2'-O-)-methyltransferase RsmI</fullName>
    </alternativeName>
</protein>
<dbReference type="SUPFAM" id="SSF53790">
    <property type="entry name" value="Tetrapyrrole methylase"/>
    <property type="match status" value="1"/>
</dbReference>
<dbReference type="PROSITE" id="PS01296">
    <property type="entry name" value="RSMI"/>
    <property type="match status" value="1"/>
</dbReference>
<keyword evidence="4 6" id="KW-0808">Transferase</keyword>
<accession>A0A3A1YC38</accession>
<organism evidence="9 10">
    <name type="scientific">Psittacicella gerlachiana</name>
    <dbReference type="NCBI Taxonomy" id="2028574"/>
    <lineage>
        <taxon>Bacteria</taxon>
        <taxon>Pseudomonadati</taxon>
        <taxon>Pseudomonadota</taxon>
        <taxon>Gammaproteobacteria</taxon>
        <taxon>Pasteurellales</taxon>
        <taxon>Psittacicellaceae</taxon>
        <taxon>Psittacicella</taxon>
    </lineage>
</organism>
<dbReference type="NCBIfam" id="TIGR00096">
    <property type="entry name" value="16S rRNA (cytidine(1402)-2'-O)-methyltransferase"/>
    <property type="match status" value="1"/>
</dbReference>
<evidence type="ECO:0000259" key="8">
    <source>
        <dbReference type="Pfam" id="PF23016"/>
    </source>
</evidence>
<keyword evidence="3 6" id="KW-0489">Methyltransferase</keyword>
<dbReference type="PANTHER" id="PTHR46111:SF1">
    <property type="entry name" value="RIBOSOMAL RNA SMALL SUBUNIT METHYLTRANSFERASE I"/>
    <property type="match status" value="1"/>
</dbReference>
<dbReference type="Gene3D" id="3.30.950.10">
    <property type="entry name" value="Methyltransferase, Cobalt-precorrin-4 Transmethylase, Domain 2"/>
    <property type="match status" value="1"/>
</dbReference>
<dbReference type="GO" id="GO:0070677">
    <property type="term" value="F:rRNA (cytosine-2'-O-)-methyltransferase activity"/>
    <property type="evidence" value="ECO:0007669"/>
    <property type="project" value="UniProtKB-UniRule"/>
</dbReference>
<keyword evidence="5 6" id="KW-0949">S-adenosyl-L-methionine</keyword>
<comment type="catalytic activity">
    <reaction evidence="6">
        <text>cytidine(1402) in 16S rRNA + S-adenosyl-L-methionine = 2'-O-methylcytidine(1402) in 16S rRNA + S-adenosyl-L-homocysteine + H(+)</text>
        <dbReference type="Rhea" id="RHEA:42924"/>
        <dbReference type="Rhea" id="RHEA-COMP:10285"/>
        <dbReference type="Rhea" id="RHEA-COMP:10286"/>
        <dbReference type="ChEBI" id="CHEBI:15378"/>
        <dbReference type="ChEBI" id="CHEBI:57856"/>
        <dbReference type="ChEBI" id="CHEBI:59789"/>
        <dbReference type="ChEBI" id="CHEBI:74495"/>
        <dbReference type="ChEBI" id="CHEBI:82748"/>
        <dbReference type="EC" id="2.1.1.198"/>
    </reaction>
</comment>
<dbReference type="GO" id="GO:0005737">
    <property type="term" value="C:cytoplasm"/>
    <property type="evidence" value="ECO:0007669"/>
    <property type="project" value="UniProtKB-SubCell"/>
</dbReference>
<keyword evidence="1 6" id="KW-0963">Cytoplasm</keyword>
<keyword evidence="2 6" id="KW-0698">rRNA processing</keyword>
<evidence type="ECO:0000313" key="10">
    <source>
        <dbReference type="Proteomes" id="UP000265964"/>
    </source>
</evidence>
<dbReference type="InterPro" id="IPR035996">
    <property type="entry name" value="4pyrrol_Methylase_sf"/>
</dbReference>
<dbReference type="CDD" id="cd11648">
    <property type="entry name" value="RsmI"/>
    <property type="match status" value="1"/>
</dbReference>
<dbReference type="InterPro" id="IPR053910">
    <property type="entry name" value="RsmI_HTH"/>
</dbReference>
<keyword evidence="10" id="KW-1185">Reference proteome</keyword>
<evidence type="ECO:0000259" key="7">
    <source>
        <dbReference type="Pfam" id="PF00590"/>
    </source>
</evidence>
<dbReference type="AlphaFoldDB" id="A0A3A1YC38"/>
<name>A0A3A1YC38_9GAMM</name>
<evidence type="ECO:0000256" key="4">
    <source>
        <dbReference type="ARBA" id="ARBA00022679"/>
    </source>
</evidence>
<dbReference type="OrthoDB" id="9809084at2"/>
<dbReference type="RefSeq" id="WP_119534659.1">
    <property type="nucleotide sequence ID" value="NZ_NRJF01000096.1"/>
</dbReference>
<dbReference type="InterPro" id="IPR018063">
    <property type="entry name" value="SAM_MeTrfase_RsmI_CS"/>
</dbReference>
<evidence type="ECO:0000256" key="1">
    <source>
        <dbReference type="ARBA" id="ARBA00022490"/>
    </source>
</evidence>
<comment type="similarity">
    <text evidence="6">Belongs to the methyltransferase superfamily. RsmI family.</text>
</comment>
<feature type="domain" description="Tetrapyrrole methylase" evidence="7">
    <location>
        <begin position="6"/>
        <end position="202"/>
    </location>
</feature>
<gene>
    <name evidence="6 9" type="primary">rsmI</name>
    <name evidence="9" type="ORF">CKF59_03845</name>
</gene>
<dbReference type="Proteomes" id="UP000265964">
    <property type="component" value="Unassembled WGS sequence"/>
</dbReference>
<dbReference type="Pfam" id="PF00590">
    <property type="entry name" value="TP_methylase"/>
    <property type="match status" value="1"/>
</dbReference>
<dbReference type="HAMAP" id="MF_01877">
    <property type="entry name" value="16SrRNA_methyltr_I"/>
    <property type="match status" value="1"/>
</dbReference>
<dbReference type="PANTHER" id="PTHR46111">
    <property type="entry name" value="RIBOSOMAL RNA SMALL SUBUNIT METHYLTRANSFERASE I"/>
    <property type="match status" value="1"/>
</dbReference>
<evidence type="ECO:0000313" key="9">
    <source>
        <dbReference type="EMBL" id="RIY35255.1"/>
    </source>
</evidence>
<evidence type="ECO:0000256" key="5">
    <source>
        <dbReference type="ARBA" id="ARBA00022691"/>
    </source>
</evidence>